<organism evidence="2 3">
    <name type="scientific">Brevundimonas mediterranea</name>
    <dbReference type="NCBI Taxonomy" id="74329"/>
    <lineage>
        <taxon>Bacteria</taxon>
        <taxon>Pseudomonadati</taxon>
        <taxon>Pseudomonadota</taxon>
        <taxon>Alphaproteobacteria</taxon>
        <taxon>Caulobacterales</taxon>
        <taxon>Caulobacteraceae</taxon>
        <taxon>Brevundimonas</taxon>
    </lineage>
</organism>
<keyword evidence="3" id="KW-1185">Reference proteome</keyword>
<gene>
    <name evidence="2" type="ORF">BREV_BREV_01365</name>
</gene>
<dbReference type="InterPro" id="IPR024535">
    <property type="entry name" value="RHGA/B-epi-like_pectate_lyase"/>
</dbReference>
<dbReference type="Pfam" id="PF12708">
    <property type="entry name" value="Pect-lyase_RHGA_epim"/>
    <property type="match status" value="1"/>
</dbReference>
<dbReference type="AlphaFoldDB" id="A0A7Z8Y2K8"/>
<proteinExistence type="predicted"/>
<feature type="domain" description="Rhamnogalacturonase A/B/Epimerase-like pectate lyase" evidence="1">
    <location>
        <begin position="111"/>
        <end position="160"/>
    </location>
</feature>
<evidence type="ECO:0000313" key="2">
    <source>
        <dbReference type="EMBL" id="VDC49719.1"/>
    </source>
</evidence>
<protein>
    <recommendedName>
        <fullName evidence="1">Rhamnogalacturonase A/B/Epimerase-like pectate lyase domain-containing protein</fullName>
    </recommendedName>
</protein>
<reference evidence="2 3" key="1">
    <citation type="submission" date="2018-11" db="EMBL/GenBank/DDBJ databases">
        <authorList>
            <person name="Peiro R."/>
            <person name="Begona"/>
            <person name="Cbmso G."/>
            <person name="Lopez M."/>
            <person name="Gonzalez S."/>
            <person name="Sacristan E."/>
            <person name="Castillo E."/>
        </authorList>
    </citation>
    <scope>NUCLEOTIDE SEQUENCE [LARGE SCALE GENOMIC DNA]</scope>
    <source>
        <strain evidence="2">Brev_genome</strain>
    </source>
</reference>
<accession>A0A7Z8Y2K8</accession>
<name>A0A7Z8Y2K8_9CAUL</name>
<sequence>MADAVVRVQSNRAVITLGGGEIVGFQAAQAAAPFADRAEAALAQIEEIAADAPDAPSVFAKADRYANLSDLTDPAAARFNIGADLAQNVNYDLGAPGSSVRAISSKAAERVSVKDFGTRGDNETDDTAAINAAIAWCNDQTFPVDLQFPRGFYRITGALTPITGPLRLLGCGPRNSVLNFFGGSYDCLSYIGAGSGARCANGGMEDMGLFCGGMSGGLAIRLDYTKSLVFRNILCDQPWDFVSMQQASDTLFDYIDSQPIRGSYGIHWFSGNGPRKGEAVDKSDILILRDVLLHGTNATGSGATAEGVVMDGWVHSLSIQNVKLLALARGLRASNSSGAARDPSFINGSGLEIENSYLENVKFDAVNGVWVNGIFAVGSTSETGMVFGPNARQIHLHGGRIQGNWKSGLDTEADVVSLTGMAIFQNSQFDSDALPGVRVLGGETIQIIGGLSGKNAGEPAYTEKQKFGIWNVGGSKVSAVGVDLTGNVSGGLSGTISATACFN</sequence>
<dbReference type="Proteomes" id="UP000289220">
    <property type="component" value="Unassembled WGS sequence"/>
</dbReference>
<dbReference type="InterPro" id="IPR012334">
    <property type="entry name" value="Pectin_lyas_fold"/>
</dbReference>
<dbReference type="SUPFAM" id="SSF51126">
    <property type="entry name" value="Pectin lyase-like"/>
    <property type="match status" value="1"/>
</dbReference>
<dbReference type="Gene3D" id="2.160.20.10">
    <property type="entry name" value="Single-stranded right-handed beta-helix, Pectin lyase-like"/>
    <property type="match status" value="1"/>
</dbReference>
<comment type="caution">
    <text evidence="2">The sequence shown here is derived from an EMBL/GenBank/DDBJ whole genome shotgun (WGS) entry which is preliminary data.</text>
</comment>
<dbReference type="EMBL" id="UXHF01000021">
    <property type="protein sequence ID" value="VDC49719.1"/>
    <property type="molecule type" value="Genomic_DNA"/>
</dbReference>
<dbReference type="InterPro" id="IPR011050">
    <property type="entry name" value="Pectin_lyase_fold/virulence"/>
</dbReference>
<evidence type="ECO:0000313" key="3">
    <source>
        <dbReference type="Proteomes" id="UP000289220"/>
    </source>
</evidence>
<dbReference type="RefSeq" id="WP_196066355.1">
    <property type="nucleotide sequence ID" value="NZ_UXHF01000021.1"/>
</dbReference>
<evidence type="ECO:0000259" key="1">
    <source>
        <dbReference type="Pfam" id="PF12708"/>
    </source>
</evidence>